<dbReference type="PANTHER" id="PTHR30273">
    <property type="entry name" value="PERIPLASMIC SIGNAL SENSOR AND SIGMA FACTOR ACTIVATOR FECR-RELATED"/>
    <property type="match status" value="1"/>
</dbReference>
<evidence type="ECO:0000256" key="3">
    <source>
        <dbReference type="ARBA" id="ARBA00023237"/>
    </source>
</evidence>
<dbReference type="Proteomes" id="UP001324380">
    <property type="component" value="Chromosome"/>
</dbReference>
<keyword evidence="3" id="KW-0998">Cell outer membrane</keyword>
<dbReference type="InterPro" id="IPR011662">
    <property type="entry name" value="Secretin/TonB_short_N"/>
</dbReference>
<dbReference type="InterPro" id="IPR012373">
    <property type="entry name" value="Ferrdict_sens_TM"/>
</dbReference>
<reference evidence="5 6" key="1">
    <citation type="submission" date="2023-11" db="EMBL/GenBank/DDBJ databases">
        <title>Analysis of the Genomes of Mucilaginibacter gossypii cycad 4 and M. sabulilitoris SNA2: microbes with the potential for plant growth promotion.</title>
        <authorList>
            <person name="Hirsch A.M."/>
            <person name="Humm E."/>
            <person name="Rubbi M."/>
            <person name="Del Vecchio G."/>
            <person name="Ha S.M."/>
            <person name="Pellegrini M."/>
            <person name="Gunsalus R.P."/>
        </authorList>
    </citation>
    <scope>NUCLEOTIDE SEQUENCE [LARGE SCALE GENOMIC DNA]</scope>
    <source>
        <strain evidence="5 6">SNA2</strain>
    </source>
</reference>
<dbReference type="InterPro" id="IPR032508">
    <property type="entry name" value="FecR_C"/>
</dbReference>
<name>A0ABZ0TGN7_9SPHI</name>
<accession>A0ABZ0TGN7</accession>
<dbReference type="Gene3D" id="3.55.50.30">
    <property type="match status" value="1"/>
</dbReference>
<gene>
    <name evidence="5" type="ORF">SNE25_19025</name>
</gene>
<proteinExistence type="predicted"/>
<dbReference type="SMART" id="SM00965">
    <property type="entry name" value="STN"/>
    <property type="match status" value="1"/>
</dbReference>
<dbReference type="PANTHER" id="PTHR30273:SF2">
    <property type="entry name" value="PROTEIN FECR"/>
    <property type="match status" value="1"/>
</dbReference>
<evidence type="ECO:0000313" key="6">
    <source>
        <dbReference type="Proteomes" id="UP001324380"/>
    </source>
</evidence>
<dbReference type="PIRSF" id="PIRSF018266">
    <property type="entry name" value="FecR"/>
    <property type="match status" value="1"/>
</dbReference>
<organism evidence="5 6">
    <name type="scientific">Mucilaginibacter sabulilitoris</name>
    <dbReference type="NCBI Taxonomy" id="1173583"/>
    <lineage>
        <taxon>Bacteria</taxon>
        <taxon>Pseudomonadati</taxon>
        <taxon>Bacteroidota</taxon>
        <taxon>Sphingobacteriia</taxon>
        <taxon>Sphingobacteriales</taxon>
        <taxon>Sphingobacteriaceae</taxon>
        <taxon>Mucilaginibacter</taxon>
    </lineage>
</organism>
<sequence length="364" mass="41762">MGKSRFIELMAKSMGKTATEAELAELEVFFKQFPEYKRMHQVTDTLKGNTGQLNESKQKNISEKLEELWYKIKASNEAPVIYIETEQPKPAFKWQWAAAAILVLGMACSLFYIREFKQRDEAARLVMHTIHIPYGTTQKLVMPDGTKVTLNAGSEFTYPETFSKNTREVSLNGEGFFEVTKNPKKPFLVHTKKLTVKVLGTVFNVKAYNDDKTTETTLLKGKVKVELKNNPEKTIILLPNEKLMVSNNLPQTTAVANHNVNVAKIEYQVITLPRVKPEEIKETAWLDNRILFTNELFEDVAKQIERKYNVQVAFEDQALKTEQISGLLDQEPLQKAMQIIEMTTPFQFRIEGSTIYLSRKEKQN</sequence>
<dbReference type="Pfam" id="PF04773">
    <property type="entry name" value="FecR"/>
    <property type="match status" value="1"/>
</dbReference>
<dbReference type="InterPro" id="IPR006860">
    <property type="entry name" value="FecR"/>
</dbReference>
<keyword evidence="1" id="KW-0813">Transport</keyword>
<dbReference type="Gene3D" id="2.60.120.1440">
    <property type="match status" value="1"/>
</dbReference>
<evidence type="ECO:0000259" key="4">
    <source>
        <dbReference type="SMART" id="SM00965"/>
    </source>
</evidence>
<dbReference type="RefSeq" id="WP_321560579.1">
    <property type="nucleotide sequence ID" value="NZ_CP139558.1"/>
</dbReference>
<evidence type="ECO:0000256" key="1">
    <source>
        <dbReference type="ARBA" id="ARBA00022448"/>
    </source>
</evidence>
<keyword evidence="6" id="KW-1185">Reference proteome</keyword>
<evidence type="ECO:0000313" key="5">
    <source>
        <dbReference type="EMBL" id="WPU91413.1"/>
    </source>
</evidence>
<dbReference type="EMBL" id="CP139558">
    <property type="protein sequence ID" value="WPU91413.1"/>
    <property type="molecule type" value="Genomic_DNA"/>
</dbReference>
<evidence type="ECO:0000256" key="2">
    <source>
        <dbReference type="ARBA" id="ARBA00023136"/>
    </source>
</evidence>
<protein>
    <submittedName>
        <fullName evidence="5">FecR family protein</fullName>
    </submittedName>
</protein>
<keyword evidence="2" id="KW-0472">Membrane</keyword>
<dbReference type="Pfam" id="PF16344">
    <property type="entry name" value="FecR_C"/>
    <property type="match status" value="1"/>
</dbReference>
<feature type="domain" description="Secretin/TonB short N-terminal" evidence="4">
    <location>
        <begin position="310"/>
        <end position="360"/>
    </location>
</feature>